<sequence length="177" mass="20446">MSIAVIFLVIYFFTLKTDDIDEASGCENSGPSSYNVIFVDNTDKLNFIQKKAIENRIYDIVYDALPNDKIIIYSLNISDDNSRIEYIKPLVQQCPYRDGSKANEWIENPEKLKNLKNERFDKPIKKAIDGILKKEKDSKYSPIIELIQKIKVTVLHEVTTTIKHKSSPEKKPIQIHL</sequence>
<organism evidence="1">
    <name type="scientific">marine metagenome</name>
    <dbReference type="NCBI Taxonomy" id="408172"/>
    <lineage>
        <taxon>unclassified sequences</taxon>
        <taxon>metagenomes</taxon>
        <taxon>ecological metagenomes</taxon>
    </lineage>
</organism>
<reference evidence="1" key="1">
    <citation type="submission" date="2018-05" db="EMBL/GenBank/DDBJ databases">
        <authorList>
            <person name="Lanie J.A."/>
            <person name="Ng W.-L."/>
            <person name="Kazmierczak K.M."/>
            <person name="Andrzejewski T.M."/>
            <person name="Davidsen T.M."/>
            <person name="Wayne K.J."/>
            <person name="Tettelin H."/>
            <person name="Glass J.I."/>
            <person name="Rusch D."/>
            <person name="Podicherti R."/>
            <person name="Tsui H.-C.T."/>
            <person name="Winkler M.E."/>
        </authorList>
    </citation>
    <scope>NUCLEOTIDE SEQUENCE</scope>
</reference>
<name>A0A382VSR4_9ZZZZ</name>
<proteinExistence type="predicted"/>
<accession>A0A382VSR4</accession>
<gene>
    <name evidence="1" type="ORF">METZ01_LOCUS402490</name>
</gene>
<feature type="non-terminal residue" evidence="1">
    <location>
        <position position="177"/>
    </location>
</feature>
<dbReference type="EMBL" id="UINC01154382">
    <property type="protein sequence ID" value="SVD49636.1"/>
    <property type="molecule type" value="Genomic_DNA"/>
</dbReference>
<evidence type="ECO:0000313" key="1">
    <source>
        <dbReference type="EMBL" id="SVD49636.1"/>
    </source>
</evidence>
<protein>
    <submittedName>
        <fullName evidence="1">Uncharacterized protein</fullName>
    </submittedName>
</protein>
<dbReference type="AlphaFoldDB" id="A0A382VSR4"/>